<dbReference type="RefSeq" id="WP_158522084.1">
    <property type="nucleotide sequence ID" value="NZ_MPZV01000001.1"/>
</dbReference>
<evidence type="ECO:0000259" key="2">
    <source>
        <dbReference type="Pfam" id="PF13439"/>
    </source>
</evidence>
<reference evidence="3 4" key="1">
    <citation type="submission" date="2016-11" db="EMBL/GenBank/DDBJ databases">
        <title>A multilocus sequence analysis scheme for characterization of bacteria in the genus Thioclava.</title>
        <authorList>
            <person name="Liu Y."/>
            <person name="Shao Z."/>
        </authorList>
    </citation>
    <scope>NUCLEOTIDE SEQUENCE [LARGE SCALE GENOMIC DNA]</scope>
    <source>
        <strain evidence="3 4">TAW-CT134</strain>
    </source>
</reference>
<organism evidence="3 4">
    <name type="scientific">Thioclava sediminum</name>
    <dbReference type="NCBI Taxonomy" id="1915319"/>
    <lineage>
        <taxon>Bacteria</taxon>
        <taxon>Pseudomonadati</taxon>
        <taxon>Pseudomonadota</taxon>
        <taxon>Alphaproteobacteria</taxon>
        <taxon>Rhodobacterales</taxon>
        <taxon>Paracoccaceae</taxon>
        <taxon>Thioclava</taxon>
    </lineage>
</organism>
<dbReference type="InterPro" id="IPR001296">
    <property type="entry name" value="Glyco_trans_1"/>
</dbReference>
<comment type="caution">
    <text evidence="3">The sequence shown here is derived from an EMBL/GenBank/DDBJ whole genome shotgun (WGS) entry which is preliminary data.</text>
</comment>
<feature type="domain" description="Glycosyl transferase family 1" evidence="1">
    <location>
        <begin position="192"/>
        <end position="322"/>
    </location>
</feature>
<dbReference type="Pfam" id="PF13439">
    <property type="entry name" value="Glyco_transf_4"/>
    <property type="match status" value="1"/>
</dbReference>
<dbReference type="SUPFAM" id="SSF53756">
    <property type="entry name" value="UDP-Glycosyltransferase/glycogen phosphorylase"/>
    <property type="match status" value="1"/>
</dbReference>
<dbReference type="Proteomes" id="UP000190787">
    <property type="component" value="Unassembled WGS sequence"/>
</dbReference>
<dbReference type="CDD" id="cd03802">
    <property type="entry name" value="GT4_AviGT4-like"/>
    <property type="match status" value="1"/>
</dbReference>
<dbReference type="Pfam" id="PF00534">
    <property type="entry name" value="Glycos_transf_1"/>
    <property type="match status" value="1"/>
</dbReference>
<feature type="domain" description="Glycosyltransferase subfamily 4-like N-terminal" evidence="2">
    <location>
        <begin position="18"/>
        <end position="176"/>
    </location>
</feature>
<protein>
    <recommendedName>
        <fullName evidence="5">Glycosyltransferase family 4 protein</fullName>
    </recommendedName>
</protein>
<evidence type="ECO:0000259" key="1">
    <source>
        <dbReference type="Pfam" id="PF00534"/>
    </source>
</evidence>
<name>A0ABX3N119_9RHOB</name>
<keyword evidence="4" id="KW-1185">Reference proteome</keyword>
<proteinExistence type="predicted"/>
<dbReference type="PANTHER" id="PTHR12526">
    <property type="entry name" value="GLYCOSYLTRANSFERASE"/>
    <property type="match status" value="1"/>
</dbReference>
<evidence type="ECO:0000313" key="4">
    <source>
        <dbReference type="Proteomes" id="UP000190787"/>
    </source>
</evidence>
<dbReference type="PANTHER" id="PTHR12526:SF595">
    <property type="entry name" value="BLL5217 PROTEIN"/>
    <property type="match status" value="1"/>
</dbReference>
<evidence type="ECO:0008006" key="5">
    <source>
        <dbReference type="Google" id="ProtNLM"/>
    </source>
</evidence>
<dbReference type="Gene3D" id="3.40.50.2000">
    <property type="entry name" value="Glycogen Phosphorylase B"/>
    <property type="match status" value="2"/>
</dbReference>
<dbReference type="EMBL" id="MPZV01000001">
    <property type="protein sequence ID" value="OOY25648.1"/>
    <property type="molecule type" value="Genomic_DNA"/>
</dbReference>
<dbReference type="InterPro" id="IPR028098">
    <property type="entry name" value="Glyco_trans_4-like_N"/>
</dbReference>
<evidence type="ECO:0000313" key="3">
    <source>
        <dbReference type="EMBL" id="OOY25648.1"/>
    </source>
</evidence>
<sequence length="380" mass="41113">MRIAIISPIRHPISAPFMGGMEAHSYALAGALVARGHEVTLFASGDSQPPEGVELYPVTEHHVDSAYPSKGGRESDVPDTHLDSAFAGILQKLETGGFDIIHNNSLHRYPPRLARRERIAMLTSLHVPPLETLRDAVHEARAPWCRFTVCTGAQRERWAKPDCDLSFHVVPNGIDTGVWGFCPHADGSAVWFGRITPNKGTAEAVKAARIAELPLRIYGPIEDRAYFDDTIAPYLGSQITYGGNLTAEDLSAEVARASVCFFTPVWDEPFGLAAAEAMSCGVPVAAFDSGAVREVVGEAGVIVPTGDVSALASAARKAMTCDRQFVRDRAVARFGVERMVDRYEELYRMCMAGLSEPAPEVDFAPDDLPPGEVGVRLAVE</sequence>
<accession>A0ABX3N119</accession>
<gene>
    <name evidence="3" type="ORF">BMI91_04395</name>
</gene>